<feature type="domain" description="DUF7908" evidence="2">
    <location>
        <begin position="46"/>
        <end position="162"/>
    </location>
</feature>
<dbReference type="InterPro" id="IPR057230">
    <property type="entry name" value="DUF7908"/>
</dbReference>
<reference evidence="3" key="1">
    <citation type="submission" date="2023-03" db="EMBL/GenBank/DDBJ databases">
        <title>Complete genome of Cladonia borealis.</title>
        <authorList>
            <person name="Park H."/>
        </authorList>
    </citation>
    <scope>NUCLEOTIDE SEQUENCE</scope>
    <source>
        <strain evidence="3">ANT050790</strain>
    </source>
</reference>
<dbReference type="Proteomes" id="UP001166286">
    <property type="component" value="Unassembled WGS sequence"/>
</dbReference>
<evidence type="ECO:0000259" key="2">
    <source>
        <dbReference type="Pfam" id="PF25485"/>
    </source>
</evidence>
<feature type="signal peptide" evidence="1">
    <location>
        <begin position="1"/>
        <end position="24"/>
    </location>
</feature>
<keyword evidence="4" id="KW-1185">Reference proteome</keyword>
<evidence type="ECO:0000313" key="3">
    <source>
        <dbReference type="EMBL" id="KAK0507105.1"/>
    </source>
</evidence>
<gene>
    <name evidence="3" type="ORF">JMJ35_010563</name>
</gene>
<accession>A0AA39V5Y4</accession>
<keyword evidence="1" id="KW-0732">Signal</keyword>
<evidence type="ECO:0000256" key="1">
    <source>
        <dbReference type="SAM" id="SignalP"/>
    </source>
</evidence>
<evidence type="ECO:0000313" key="4">
    <source>
        <dbReference type="Proteomes" id="UP001166286"/>
    </source>
</evidence>
<dbReference type="EMBL" id="JAFEKC020000025">
    <property type="protein sequence ID" value="KAK0507105.1"/>
    <property type="molecule type" value="Genomic_DNA"/>
</dbReference>
<name>A0AA39V5Y4_9LECA</name>
<feature type="chain" id="PRO_5041390134" description="DUF7908 domain-containing protein" evidence="1">
    <location>
        <begin position="25"/>
        <end position="436"/>
    </location>
</feature>
<organism evidence="3 4">
    <name type="scientific">Cladonia borealis</name>
    <dbReference type="NCBI Taxonomy" id="184061"/>
    <lineage>
        <taxon>Eukaryota</taxon>
        <taxon>Fungi</taxon>
        <taxon>Dikarya</taxon>
        <taxon>Ascomycota</taxon>
        <taxon>Pezizomycotina</taxon>
        <taxon>Lecanoromycetes</taxon>
        <taxon>OSLEUM clade</taxon>
        <taxon>Lecanoromycetidae</taxon>
        <taxon>Lecanorales</taxon>
        <taxon>Lecanorineae</taxon>
        <taxon>Cladoniaceae</taxon>
        <taxon>Cladonia</taxon>
    </lineage>
</organism>
<comment type="caution">
    <text evidence="3">The sequence shown here is derived from an EMBL/GenBank/DDBJ whole genome shotgun (WGS) entry which is preliminary data.</text>
</comment>
<proteinExistence type="predicted"/>
<protein>
    <recommendedName>
        <fullName evidence="2">DUF7908 domain-containing protein</fullName>
    </recommendedName>
</protein>
<dbReference type="Pfam" id="PF25485">
    <property type="entry name" value="DUF7908"/>
    <property type="match status" value="1"/>
</dbReference>
<dbReference type="AlphaFoldDB" id="A0AA39V5Y4"/>
<sequence length="436" mass="45204">MISATAAGVLMIVTALSAIFQVQAQTSLSLPPSQEFYIRVLSDETGSNTGYLDNTGQTHTQCHLASPWQLIDEFLFSGNGNQPISVGHNVPYIKFGVVDILDASRFDHAWVPKPDGIISWQNRAFKNGSATFGKDARGILYAIFTGSGPSNLTSVFLQALNVNDCHDLPQASSSAPTAFVTTAALAKTSSVVEPSLTPSPSASLTPNPFNCDFETSEYNGNAIVSVAYDFDEGSISTNDANPYTCCQTCETTPGCVYSLFDVTGPGCTLTLASGQGCSHNGYYYTSTTAAASIVIANGTCGLILYGGDVPATANTSVASVTPSTTVSTSPTSTPPTNSICNNGISSVDGEAITTVKALVEGTFQNSAATPYDCCISCQNEAGCQYALFSTVDGCTLALASGQCVPGSYYTDATAPVSITLYNGTCGGVRHGGSMGY</sequence>